<protein>
    <submittedName>
        <fullName evidence="1">Uncharacterized protein</fullName>
    </submittedName>
</protein>
<sequence>MVCTYTPAGRLESEVREGQVAYSRYYKYNLDGSRAMVMRDDALNGTHWDVYGYDAASGRLEAVQDAWTGEVHSFVWNPEGTLARWSSDEPNSYARVFGYDEEGRLTKIERNYGSGGVQVAYEYGYNGDGARVWKRDMLNGQEYRYICGTGCAAVLKVFEKNAEGTYVLFEDYLSTLKSVVYN</sequence>
<dbReference type="SUPFAM" id="SSF82171">
    <property type="entry name" value="DPP6 N-terminal domain-like"/>
    <property type="match status" value="1"/>
</dbReference>
<accession>A0A2N6LBZ1</accession>
<name>A0A2N6LBZ1_9CYAN</name>
<dbReference type="AlphaFoldDB" id="A0A2N6LBZ1"/>
<feature type="non-terminal residue" evidence="1">
    <location>
        <position position="182"/>
    </location>
</feature>
<organism evidence="1 2">
    <name type="scientific">Fischerella thermalis CCMEE 5318</name>
    <dbReference type="NCBI Taxonomy" id="2019666"/>
    <lineage>
        <taxon>Bacteria</taxon>
        <taxon>Bacillati</taxon>
        <taxon>Cyanobacteriota</taxon>
        <taxon>Cyanophyceae</taxon>
        <taxon>Nostocales</taxon>
        <taxon>Hapalosiphonaceae</taxon>
        <taxon>Fischerella</taxon>
    </lineage>
</organism>
<dbReference type="EMBL" id="NMQE01000525">
    <property type="protein sequence ID" value="PMB20286.1"/>
    <property type="molecule type" value="Genomic_DNA"/>
</dbReference>
<proteinExistence type="predicted"/>
<evidence type="ECO:0000313" key="2">
    <source>
        <dbReference type="Proteomes" id="UP000235081"/>
    </source>
</evidence>
<reference evidence="1 2" key="1">
    <citation type="submission" date="2017-07" db="EMBL/GenBank/DDBJ databases">
        <title>Genomes of Fischerella (Mastigocladus) sp. strains.</title>
        <authorList>
            <person name="Miller S.R."/>
        </authorList>
    </citation>
    <scope>NUCLEOTIDE SEQUENCE [LARGE SCALE GENOMIC DNA]</scope>
    <source>
        <strain evidence="1 2">CCMEE 5318</strain>
    </source>
</reference>
<comment type="caution">
    <text evidence="1">The sequence shown here is derived from an EMBL/GenBank/DDBJ whole genome shotgun (WGS) entry which is preliminary data.</text>
</comment>
<gene>
    <name evidence="1" type="ORF">CEN46_16795</name>
</gene>
<dbReference type="Gene3D" id="2.180.10.10">
    <property type="entry name" value="RHS repeat-associated core"/>
    <property type="match status" value="1"/>
</dbReference>
<evidence type="ECO:0000313" key="1">
    <source>
        <dbReference type="EMBL" id="PMB20286.1"/>
    </source>
</evidence>
<dbReference type="Proteomes" id="UP000235081">
    <property type="component" value="Unassembled WGS sequence"/>
</dbReference>